<dbReference type="InParanoid" id="A0A194YHZ6"/>
<dbReference type="AlphaFoldDB" id="A0A194YHZ6"/>
<gene>
    <name evidence="1" type="ORF">SORBI_3010G081500</name>
</gene>
<organism evidence="1 2">
    <name type="scientific">Sorghum bicolor</name>
    <name type="common">Sorghum</name>
    <name type="synonym">Sorghum vulgare</name>
    <dbReference type="NCBI Taxonomy" id="4558"/>
    <lineage>
        <taxon>Eukaryota</taxon>
        <taxon>Viridiplantae</taxon>
        <taxon>Streptophyta</taxon>
        <taxon>Embryophyta</taxon>
        <taxon>Tracheophyta</taxon>
        <taxon>Spermatophyta</taxon>
        <taxon>Magnoliopsida</taxon>
        <taxon>Liliopsida</taxon>
        <taxon>Poales</taxon>
        <taxon>Poaceae</taxon>
        <taxon>PACMAD clade</taxon>
        <taxon>Panicoideae</taxon>
        <taxon>Andropogonodae</taxon>
        <taxon>Andropogoneae</taxon>
        <taxon>Sorghinae</taxon>
        <taxon>Sorghum</taxon>
    </lineage>
</organism>
<reference evidence="1 2" key="1">
    <citation type="journal article" date="2009" name="Nature">
        <title>The Sorghum bicolor genome and the diversification of grasses.</title>
        <authorList>
            <person name="Paterson A.H."/>
            <person name="Bowers J.E."/>
            <person name="Bruggmann R."/>
            <person name="Dubchak I."/>
            <person name="Grimwood J."/>
            <person name="Gundlach H."/>
            <person name="Haberer G."/>
            <person name="Hellsten U."/>
            <person name="Mitros T."/>
            <person name="Poliakov A."/>
            <person name="Schmutz J."/>
            <person name="Spannagl M."/>
            <person name="Tang H."/>
            <person name="Wang X."/>
            <person name="Wicker T."/>
            <person name="Bharti A.K."/>
            <person name="Chapman J."/>
            <person name="Feltus F.A."/>
            <person name="Gowik U."/>
            <person name="Grigoriev I.V."/>
            <person name="Lyons E."/>
            <person name="Maher C.A."/>
            <person name="Martis M."/>
            <person name="Narechania A."/>
            <person name="Otillar R.P."/>
            <person name="Penning B.W."/>
            <person name="Salamov A.A."/>
            <person name="Wang Y."/>
            <person name="Zhang L."/>
            <person name="Carpita N.C."/>
            <person name="Freeling M."/>
            <person name="Gingle A.R."/>
            <person name="Hash C.T."/>
            <person name="Keller B."/>
            <person name="Klein P."/>
            <person name="Kresovich S."/>
            <person name="McCann M.C."/>
            <person name="Ming R."/>
            <person name="Peterson D.G."/>
            <person name="Mehboob-ur-Rahman"/>
            <person name="Ware D."/>
            <person name="Westhoff P."/>
            <person name="Mayer K.F."/>
            <person name="Messing J."/>
            <person name="Rokhsar D.S."/>
        </authorList>
    </citation>
    <scope>NUCLEOTIDE SEQUENCE [LARGE SCALE GENOMIC DNA]</scope>
    <source>
        <strain evidence="2">cv. BTx623</strain>
    </source>
</reference>
<proteinExistence type="predicted"/>
<reference evidence="2" key="2">
    <citation type="journal article" date="2018" name="Plant J.">
        <title>The Sorghum bicolor reference genome: improved assembly, gene annotations, a transcriptome atlas, and signatures of genome organization.</title>
        <authorList>
            <person name="McCormick R.F."/>
            <person name="Truong S.K."/>
            <person name="Sreedasyam A."/>
            <person name="Jenkins J."/>
            <person name="Shu S."/>
            <person name="Sims D."/>
            <person name="Kennedy M."/>
            <person name="Amirebrahimi M."/>
            <person name="Weers B.D."/>
            <person name="McKinley B."/>
            <person name="Mattison A."/>
            <person name="Morishige D.T."/>
            <person name="Grimwood J."/>
            <person name="Schmutz J."/>
            <person name="Mullet J.E."/>
        </authorList>
    </citation>
    <scope>NUCLEOTIDE SEQUENCE [LARGE SCALE GENOMIC DNA]</scope>
    <source>
        <strain evidence="2">cv. BTx623</strain>
    </source>
</reference>
<evidence type="ECO:0000313" key="2">
    <source>
        <dbReference type="Proteomes" id="UP000000768"/>
    </source>
</evidence>
<dbReference type="Proteomes" id="UP000000768">
    <property type="component" value="Chromosome 10"/>
</dbReference>
<accession>A0A194YHZ6</accession>
<dbReference type="Gramene" id="KXG19585">
    <property type="protein sequence ID" value="KXG19585"/>
    <property type="gene ID" value="SORBI_3010G081500"/>
</dbReference>
<evidence type="ECO:0000313" key="1">
    <source>
        <dbReference type="EMBL" id="KXG19585.1"/>
    </source>
</evidence>
<dbReference type="EMBL" id="CM000769">
    <property type="protein sequence ID" value="KXG19585.1"/>
    <property type="molecule type" value="Genomic_DNA"/>
</dbReference>
<name>A0A194YHZ6_SORBI</name>
<keyword evidence="2" id="KW-1185">Reference proteome</keyword>
<protein>
    <submittedName>
        <fullName evidence="1">Uncharacterized protein</fullName>
    </submittedName>
</protein>
<sequence length="150" mass="16233">MTPPPTRTRLRAAEVAHLLRREWKRWCRLRLGDAPSATIGWRCARAAVPSTSHRGHACAGAVVGAYACPREHAHRRVCLLRHPLRRDEDREGGARDLGGVLGCVVILHVGMRIATAVGEVDSSVASSTARSSSALGRSPAFASLLERDKL</sequence>